<reference evidence="1" key="1">
    <citation type="submission" date="2022-07" db="EMBL/GenBank/DDBJ databases">
        <title>Phylogenomic reconstructions and comparative analyses of Kickxellomycotina fungi.</title>
        <authorList>
            <person name="Reynolds N.K."/>
            <person name="Stajich J.E."/>
            <person name="Barry K."/>
            <person name="Grigoriev I.V."/>
            <person name="Crous P."/>
            <person name="Smith M.E."/>
        </authorList>
    </citation>
    <scope>NUCLEOTIDE SEQUENCE</scope>
    <source>
        <strain evidence="1">IMI 214461</strain>
    </source>
</reference>
<sequence>MRLKRELEEVRGKDGFHITHKTHDELMAAKEQARAGSAFWKNLTALLEVELESAGTAPATVNTHSSGLINKLMIVVSQTSTRLDAVNKHIATHVHINRRFLNQVKRAVVVLIGEWQPRT</sequence>
<dbReference type="AlphaFoldDB" id="A0A9W8EM62"/>
<gene>
    <name evidence="1" type="ORF">H4R26_000386</name>
</gene>
<name>A0A9W8EM62_9FUNG</name>
<comment type="caution">
    <text evidence="1">The sequence shown here is derived from an EMBL/GenBank/DDBJ whole genome shotgun (WGS) entry which is preliminary data.</text>
</comment>
<protein>
    <submittedName>
        <fullName evidence="1">Uncharacterized protein</fullName>
    </submittedName>
</protein>
<evidence type="ECO:0000313" key="1">
    <source>
        <dbReference type="EMBL" id="KAJ2008111.1"/>
    </source>
</evidence>
<accession>A0A9W8EM62</accession>
<dbReference type="Proteomes" id="UP001150907">
    <property type="component" value="Unassembled WGS sequence"/>
</dbReference>
<keyword evidence="2" id="KW-1185">Reference proteome</keyword>
<dbReference type="EMBL" id="JANBQF010000011">
    <property type="protein sequence ID" value="KAJ2008111.1"/>
    <property type="molecule type" value="Genomic_DNA"/>
</dbReference>
<evidence type="ECO:0000313" key="2">
    <source>
        <dbReference type="Proteomes" id="UP001150907"/>
    </source>
</evidence>
<proteinExistence type="predicted"/>
<organism evidence="1 2">
    <name type="scientific">Coemansia thaxteri</name>
    <dbReference type="NCBI Taxonomy" id="2663907"/>
    <lineage>
        <taxon>Eukaryota</taxon>
        <taxon>Fungi</taxon>
        <taxon>Fungi incertae sedis</taxon>
        <taxon>Zoopagomycota</taxon>
        <taxon>Kickxellomycotina</taxon>
        <taxon>Kickxellomycetes</taxon>
        <taxon>Kickxellales</taxon>
        <taxon>Kickxellaceae</taxon>
        <taxon>Coemansia</taxon>
    </lineage>
</organism>